<name>A0A0B0VKC1_ECOLX</name>
<dbReference type="RefSeq" id="WP_038812915.1">
    <property type="nucleotide sequence ID" value="NZ_BFZV01000008.1"/>
</dbReference>
<dbReference type="NCBIfam" id="TIGR01707">
    <property type="entry name" value="gspI"/>
    <property type="match status" value="1"/>
</dbReference>
<keyword evidence="7" id="KW-0812">Transmembrane</keyword>
<dbReference type="EMBL" id="LGZN01000013">
    <property type="protein sequence ID" value="KNF71165.1"/>
    <property type="molecule type" value="Genomic_DNA"/>
</dbReference>
<dbReference type="PANTHER" id="PTHR38779:SF2">
    <property type="entry name" value="TYPE II SECRETION SYSTEM PROTEIN I-RELATED"/>
    <property type="match status" value="1"/>
</dbReference>
<protein>
    <recommendedName>
        <fullName evidence="10">Type II secretion system protein I</fullName>
        <shortName evidence="10">T2SS minor pseudopilin I</shortName>
    </recommendedName>
</protein>
<comment type="subunit">
    <text evidence="10">Type II secretion is composed of four main components: the outer membrane complex, the inner membrane complex, the cytoplasmic secretion ATPase and the periplasm-spanning pseudopilus.</text>
</comment>
<dbReference type="Pfam" id="PF02501">
    <property type="entry name" value="T2SSI"/>
    <property type="match status" value="1"/>
</dbReference>
<dbReference type="InterPro" id="IPR010052">
    <property type="entry name" value="T2SS_protein-GspI"/>
</dbReference>
<dbReference type="AlphaFoldDB" id="A0A0B0VKC1"/>
<sequence length="121" mass="13857">MKAQNGMTLLEVMVALVVFALAGIALMQTMVQQASGIGRMEEKVLAGWLADNHLVQLHLEKVWPEKKWSEKTVNFAGTEWYLRWRGLDSEIPQQRALDIEVRRSKEDESAVVSLRSFMVRE</sequence>
<evidence type="ECO:0000256" key="4">
    <source>
        <dbReference type="ARBA" id="ARBA00022475"/>
    </source>
</evidence>
<comment type="caution">
    <text evidence="12">The sequence shown here is derived from an EMBL/GenBank/DDBJ whole genome shotgun (WGS) entry which is preliminary data.</text>
</comment>
<evidence type="ECO:0000259" key="11">
    <source>
        <dbReference type="Pfam" id="PF02501"/>
    </source>
</evidence>
<dbReference type="Pfam" id="PF07963">
    <property type="entry name" value="N_methyl"/>
    <property type="match status" value="1"/>
</dbReference>
<organism evidence="12 13">
    <name type="scientific">Escherichia coli</name>
    <dbReference type="NCBI Taxonomy" id="562"/>
    <lineage>
        <taxon>Bacteria</taxon>
        <taxon>Pseudomonadati</taxon>
        <taxon>Pseudomonadota</taxon>
        <taxon>Gammaproteobacteria</taxon>
        <taxon>Enterobacterales</taxon>
        <taxon>Enterobacteriaceae</taxon>
        <taxon>Escherichia</taxon>
    </lineage>
</organism>
<dbReference type="PANTHER" id="PTHR38779">
    <property type="entry name" value="TYPE II SECRETION SYSTEM PROTEIN I-RELATED"/>
    <property type="match status" value="1"/>
</dbReference>
<evidence type="ECO:0000256" key="3">
    <source>
        <dbReference type="ARBA" id="ARBA00008358"/>
    </source>
</evidence>
<evidence type="ECO:0000256" key="9">
    <source>
        <dbReference type="ARBA" id="ARBA00023136"/>
    </source>
</evidence>
<comment type="PTM">
    <text evidence="10">Cleaved by prepilin peptidase.</text>
</comment>
<comment type="subcellular location">
    <subcellularLocation>
        <location evidence="2 10">Cell inner membrane</location>
        <topology evidence="2 10">Single-pass membrane protein</topology>
    </subcellularLocation>
</comment>
<dbReference type="PATRIC" id="fig|562.7396.peg.714"/>
<evidence type="ECO:0000313" key="12">
    <source>
        <dbReference type="EMBL" id="KNF71165.1"/>
    </source>
</evidence>
<keyword evidence="4" id="KW-1003">Cell membrane</keyword>
<evidence type="ECO:0000256" key="7">
    <source>
        <dbReference type="ARBA" id="ARBA00022692"/>
    </source>
</evidence>
<dbReference type="InterPro" id="IPR045584">
    <property type="entry name" value="Pilin-like"/>
</dbReference>
<dbReference type="GO" id="GO:0005886">
    <property type="term" value="C:plasma membrane"/>
    <property type="evidence" value="ECO:0007669"/>
    <property type="project" value="UniProtKB-SubCell"/>
</dbReference>
<reference evidence="12 13" key="1">
    <citation type="submission" date="2015-07" db="EMBL/GenBank/DDBJ databases">
        <title>Genome sequences of 64 non-O157:H7 Shiga toxin-producing Escherichia coli strains.</title>
        <authorList>
            <person name="Gonzalez-Escalona N."/>
            <person name="Toro M."/>
            <person name="Timme R."/>
            <person name="Payne J."/>
        </authorList>
    </citation>
    <scope>NUCLEOTIDE SEQUENCE [LARGE SCALE GENOMIC DNA]</scope>
    <source>
        <strain evidence="12 13">CFSAN026843</strain>
    </source>
</reference>
<dbReference type="SUPFAM" id="SSF54523">
    <property type="entry name" value="Pili subunits"/>
    <property type="match status" value="1"/>
</dbReference>
<comment type="similarity">
    <text evidence="3 10">Belongs to the GSP I family.</text>
</comment>
<dbReference type="NCBIfam" id="TIGR02532">
    <property type="entry name" value="IV_pilin_GFxxxE"/>
    <property type="match status" value="1"/>
</dbReference>
<evidence type="ECO:0000256" key="5">
    <source>
        <dbReference type="ARBA" id="ARBA00022481"/>
    </source>
</evidence>
<dbReference type="InterPro" id="IPR003413">
    <property type="entry name" value="T2SS_GspI_C"/>
</dbReference>
<evidence type="ECO:0000256" key="8">
    <source>
        <dbReference type="ARBA" id="ARBA00022989"/>
    </source>
</evidence>
<dbReference type="Proteomes" id="UP000037564">
    <property type="component" value="Unassembled WGS sequence"/>
</dbReference>
<evidence type="ECO:0000256" key="6">
    <source>
        <dbReference type="ARBA" id="ARBA00022519"/>
    </source>
</evidence>
<feature type="domain" description="Type II secretion system protein GspI C-terminal" evidence="11">
    <location>
        <begin position="40"/>
        <end position="118"/>
    </location>
</feature>
<proteinExistence type="inferred from homology"/>
<dbReference type="Gene3D" id="3.30.1300.30">
    <property type="entry name" value="GSPII I/J protein-like"/>
    <property type="match status" value="1"/>
</dbReference>
<dbReference type="GO" id="GO:0015628">
    <property type="term" value="P:protein secretion by the type II secretion system"/>
    <property type="evidence" value="ECO:0007669"/>
    <property type="project" value="UniProtKB-UniRule"/>
</dbReference>
<evidence type="ECO:0000256" key="10">
    <source>
        <dbReference type="RuleBase" id="RU368030"/>
    </source>
</evidence>
<keyword evidence="9" id="KW-0472">Membrane</keyword>
<dbReference type="GO" id="GO:0015627">
    <property type="term" value="C:type II protein secretion system complex"/>
    <property type="evidence" value="ECO:0007669"/>
    <property type="project" value="UniProtKB-UniRule"/>
</dbReference>
<keyword evidence="8" id="KW-1133">Transmembrane helix</keyword>
<comment type="function">
    <text evidence="1">Component of the type II secretion system required for the energy-dependent secretion of extracellular factors such as proteases and toxins from the periplasm. Part of the pseudopilus tip complex that is critical for the recognition and binding of secretion substrates.</text>
</comment>
<evidence type="ECO:0000313" key="13">
    <source>
        <dbReference type="Proteomes" id="UP000037564"/>
    </source>
</evidence>
<evidence type="ECO:0000256" key="1">
    <source>
        <dbReference type="ARBA" id="ARBA00003161"/>
    </source>
</evidence>
<keyword evidence="6 10" id="KW-0997">Cell inner membrane</keyword>
<evidence type="ECO:0000256" key="2">
    <source>
        <dbReference type="ARBA" id="ARBA00004377"/>
    </source>
</evidence>
<accession>A0A0B0VKC1</accession>
<gene>
    <name evidence="12" type="ORF">WR15_04745</name>
</gene>
<keyword evidence="5 10" id="KW-0488">Methylation</keyword>
<dbReference type="InterPro" id="IPR012902">
    <property type="entry name" value="N_methyl_site"/>
</dbReference>